<dbReference type="AlphaFoldDB" id="A0A8G2FE43"/>
<feature type="transmembrane region" description="Helical" evidence="1">
    <location>
        <begin position="38"/>
        <end position="60"/>
    </location>
</feature>
<evidence type="ECO:0000313" key="2">
    <source>
        <dbReference type="EMBL" id="SIQ79343.1"/>
    </source>
</evidence>
<keyword evidence="1" id="KW-0472">Membrane</keyword>
<feature type="transmembrane region" description="Helical" evidence="1">
    <location>
        <begin position="151"/>
        <end position="172"/>
    </location>
</feature>
<accession>A0A8G2FE43</accession>
<keyword evidence="1" id="KW-0812">Transmembrane</keyword>
<organism evidence="2 3">
    <name type="scientific">Acidiphilium rubrum</name>
    <dbReference type="NCBI Taxonomy" id="526"/>
    <lineage>
        <taxon>Bacteria</taxon>
        <taxon>Pseudomonadati</taxon>
        <taxon>Pseudomonadota</taxon>
        <taxon>Alphaproteobacteria</taxon>
        <taxon>Acetobacterales</taxon>
        <taxon>Acidocellaceae</taxon>
        <taxon>Acidiphilium</taxon>
    </lineage>
</organism>
<keyword evidence="1" id="KW-1133">Transmembrane helix</keyword>
<reference evidence="2 3" key="1">
    <citation type="submission" date="2017-01" db="EMBL/GenBank/DDBJ databases">
        <authorList>
            <person name="Varghese N."/>
            <person name="Submissions S."/>
        </authorList>
    </citation>
    <scope>NUCLEOTIDE SEQUENCE [LARGE SCALE GENOMIC DNA]</scope>
    <source>
        <strain evidence="2 3">ATCC 35905</strain>
    </source>
</reference>
<dbReference type="Proteomes" id="UP000186308">
    <property type="component" value="Unassembled WGS sequence"/>
</dbReference>
<evidence type="ECO:0000313" key="3">
    <source>
        <dbReference type="Proteomes" id="UP000186308"/>
    </source>
</evidence>
<protein>
    <submittedName>
        <fullName evidence="2">Uncharacterized membrane protein</fullName>
    </submittedName>
</protein>
<comment type="caution">
    <text evidence="2">The sequence shown here is derived from an EMBL/GenBank/DDBJ whole genome shotgun (WGS) entry which is preliminary data.</text>
</comment>
<dbReference type="EMBL" id="FTNE01000009">
    <property type="protein sequence ID" value="SIQ79343.1"/>
    <property type="molecule type" value="Genomic_DNA"/>
</dbReference>
<feature type="transmembrane region" description="Helical" evidence="1">
    <location>
        <begin position="184"/>
        <end position="205"/>
    </location>
</feature>
<feature type="transmembrane region" description="Helical" evidence="1">
    <location>
        <begin position="66"/>
        <end position="86"/>
    </location>
</feature>
<keyword evidence="3" id="KW-1185">Reference proteome</keyword>
<proteinExistence type="predicted"/>
<feature type="transmembrane region" description="Helical" evidence="1">
    <location>
        <begin position="122"/>
        <end position="145"/>
    </location>
</feature>
<gene>
    <name evidence="2" type="ORF">SAMN05421828_109111</name>
</gene>
<feature type="transmembrane region" description="Helical" evidence="1">
    <location>
        <begin position="211"/>
        <end position="231"/>
    </location>
</feature>
<name>A0A8G2FE43_ACIRU</name>
<dbReference type="OrthoDB" id="571245at2"/>
<feature type="transmembrane region" description="Helical" evidence="1">
    <location>
        <begin position="6"/>
        <end position="31"/>
    </location>
</feature>
<evidence type="ECO:0000256" key="1">
    <source>
        <dbReference type="SAM" id="Phobius"/>
    </source>
</evidence>
<sequence length="236" mass="24783">MTSDLPVILASFFTAGVEWVEAFTIVLAVALAIGWPRAIAAGGAALAILGLLTLFGAHAVSAIGNLRIIQFVIGVFLTLFGMRWLAKAIARAAGLRRLRDEDAAFAALSGSQALAETQGAMLVAFQGVLMEGLEVWLIVVALGVQTGQTEVAAVSAVAALVAVMGAGMMLRAPLSRVPENTIKYMVGCAVLGFGTFWMLASLGYVWPIGDYALPALMAFYALGGLVLIRTLQRLER</sequence>
<dbReference type="RefSeq" id="WP_029311127.1">
    <property type="nucleotide sequence ID" value="NZ_FTNE01000009.1"/>
</dbReference>